<keyword evidence="5" id="KW-1185">Reference proteome</keyword>
<feature type="non-terminal residue" evidence="4">
    <location>
        <position position="1"/>
    </location>
</feature>
<evidence type="ECO:0000256" key="1">
    <source>
        <dbReference type="ARBA" id="ARBA00006974"/>
    </source>
</evidence>
<comment type="caution">
    <text evidence="4">The sequence shown here is derived from an EMBL/GenBank/DDBJ whole genome shotgun (WGS) entry which is preliminary data.</text>
</comment>
<dbReference type="AlphaFoldDB" id="A0A7J8LFI2"/>
<comment type="similarity">
    <text evidence="1">Belongs to the ARG7 family.</text>
</comment>
<reference evidence="4 5" key="1">
    <citation type="journal article" date="2019" name="Genome Biol. Evol.">
        <title>Insights into the evolution of the New World diploid cottons (Gossypium, subgenus Houzingenia) based on genome sequencing.</title>
        <authorList>
            <person name="Grover C.E."/>
            <person name="Arick M.A. 2nd"/>
            <person name="Thrash A."/>
            <person name="Conover J.L."/>
            <person name="Sanders W.S."/>
            <person name="Peterson D.G."/>
            <person name="Frelichowski J.E."/>
            <person name="Scheffler J.A."/>
            <person name="Scheffler B.E."/>
            <person name="Wendel J.F."/>
        </authorList>
    </citation>
    <scope>NUCLEOTIDE SEQUENCE [LARGE SCALE GENOMIC DNA]</scope>
    <source>
        <strain evidence="4">157</strain>
        <tissue evidence="4">Leaf</tissue>
    </source>
</reference>
<dbReference type="PANTHER" id="PTHR31175">
    <property type="entry name" value="AUXIN-RESPONSIVE FAMILY PROTEIN"/>
    <property type="match status" value="1"/>
</dbReference>
<name>A0A7J8LFI2_9ROSI</name>
<keyword evidence="2" id="KW-0217">Developmental protein</keyword>
<protein>
    <submittedName>
        <fullName evidence="4">Uncharacterized protein</fullName>
    </submittedName>
</protein>
<sequence length="41" mass="4677">MSEEEFGLPGDRTIKLPYDSVVMNYMVSIVKRGLAKDMEKV</sequence>
<dbReference type="GO" id="GO:0009733">
    <property type="term" value="P:response to auxin"/>
    <property type="evidence" value="ECO:0007669"/>
    <property type="project" value="InterPro"/>
</dbReference>
<dbReference type="PANTHER" id="PTHR31175:SF82">
    <property type="entry name" value="AUXIN-RESPONSIVE PROTEIN SAUR65"/>
    <property type="match status" value="1"/>
</dbReference>
<gene>
    <name evidence="4" type="ORF">Golob_021981</name>
</gene>
<proteinExistence type="inferred from homology"/>
<evidence type="ECO:0000256" key="3">
    <source>
        <dbReference type="ARBA" id="ARBA00022604"/>
    </source>
</evidence>
<evidence type="ECO:0000256" key="2">
    <source>
        <dbReference type="ARBA" id="ARBA00022473"/>
    </source>
</evidence>
<evidence type="ECO:0000313" key="5">
    <source>
        <dbReference type="Proteomes" id="UP000593572"/>
    </source>
</evidence>
<dbReference type="EMBL" id="JABEZX010000002">
    <property type="protein sequence ID" value="MBA0551082.1"/>
    <property type="molecule type" value="Genomic_DNA"/>
</dbReference>
<evidence type="ECO:0000313" key="4">
    <source>
        <dbReference type="EMBL" id="MBA0551082.1"/>
    </source>
</evidence>
<keyword evidence="3" id="KW-0341">Growth regulation</keyword>
<dbReference type="InterPro" id="IPR003676">
    <property type="entry name" value="SAUR_fam"/>
</dbReference>
<dbReference type="Proteomes" id="UP000593572">
    <property type="component" value="Unassembled WGS sequence"/>
</dbReference>
<organism evidence="4 5">
    <name type="scientific">Gossypium lobatum</name>
    <dbReference type="NCBI Taxonomy" id="34289"/>
    <lineage>
        <taxon>Eukaryota</taxon>
        <taxon>Viridiplantae</taxon>
        <taxon>Streptophyta</taxon>
        <taxon>Embryophyta</taxon>
        <taxon>Tracheophyta</taxon>
        <taxon>Spermatophyta</taxon>
        <taxon>Magnoliopsida</taxon>
        <taxon>eudicotyledons</taxon>
        <taxon>Gunneridae</taxon>
        <taxon>Pentapetalae</taxon>
        <taxon>rosids</taxon>
        <taxon>malvids</taxon>
        <taxon>Malvales</taxon>
        <taxon>Malvaceae</taxon>
        <taxon>Malvoideae</taxon>
        <taxon>Gossypium</taxon>
    </lineage>
</organism>
<accession>A0A7J8LFI2</accession>